<dbReference type="EMBL" id="JBHUEN010000046">
    <property type="protein sequence ID" value="MFD1883264.1"/>
    <property type="molecule type" value="Genomic_DNA"/>
</dbReference>
<sequence length="64" mass="6713">MRARGHVIGALRAGTDVATILVDADLRSHDHENLSIAGSSIFPTSATANPALTIAAMPCGWREQ</sequence>
<keyword evidence="3" id="KW-1185">Reference proteome</keyword>
<name>A0ABW4RC33_9RHOB</name>
<evidence type="ECO:0000313" key="2">
    <source>
        <dbReference type="EMBL" id="MFD1883264.1"/>
    </source>
</evidence>
<dbReference type="SUPFAM" id="SSF51905">
    <property type="entry name" value="FAD/NAD(P)-binding domain"/>
    <property type="match status" value="1"/>
</dbReference>
<dbReference type="InterPro" id="IPR036188">
    <property type="entry name" value="FAD/NAD-bd_sf"/>
</dbReference>
<evidence type="ECO:0000313" key="3">
    <source>
        <dbReference type="Proteomes" id="UP001597213"/>
    </source>
</evidence>
<dbReference type="Pfam" id="PF05199">
    <property type="entry name" value="GMC_oxred_C"/>
    <property type="match status" value="1"/>
</dbReference>
<proteinExistence type="predicted"/>
<reference evidence="3" key="1">
    <citation type="journal article" date="2019" name="Int. J. Syst. Evol. Microbiol.">
        <title>The Global Catalogue of Microorganisms (GCM) 10K type strain sequencing project: providing services to taxonomists for standard genome sequencing and annotation.</title>
        <authorList>
            <consortium name="The Broad Institute Genomics Platform"/>
            <consortium name="The Broad Institute Genome Sequencing Center for Infectious Disease"/>
            <person name="Wu L."/>
            <person name="Ma J."/>
        </authorList>
    </citation>
    <scope>NUCLEOTIDE SEQUENCE [LARGE SCALE GENOMIC DNA]</scope>
    <source>
        <strain evidence="3">CCUG 56029</strain>
    </source>
</reference>
<dbReference type="InterPro" id="IPR007867">
    <property type="entry name" value="GMC_OxRtase_C"/>
</dbReference>
<dbReference type="Gene3D" id="3.50.50.60">
    <property type="entry name" value="FAD/NAD(P)-binding domain"/>
    <property type="match status" value="1"/>
</dbReference>
<comment type="caution">
    <text evidence="2">The sequence shown here is derived from an EMBL/GenBank/DDBJ whole genome shotgun (WGS) entry which is preliminary data.</text>
</comment>
<dbReference type="RefSeq" id="WP_379144724.1">
    <property type="nucleotide sequence ID" value="NZ_JBHUEN010000046.1"/>
</dbReference>
<gene>
    <name evidence="2" type="ORF">ACFSCT_16225</name>
</gene>
<organism evidence="2 3">
    <name type="scientific">Paracoccus pacificus</name>
    <dbReference type="NCBI Taxonomy" id="1463598"/>
    <lineage>
        <taxon>Bacteria</taxon>
        <taxon>Pseudomonadati</taxon>
        <taxon>Pseudomonadota</taxon>
        <taxon>Alphaproteobacteria</taxon>
        <taxon>Rhodobacterales</taxon>
        <taxon>Paracoccaceae</taxon>
        <taxon>Paracoccus</taxon>
    </lineage>
</organism>
<dbReference type="Proteomes" id="UP001597213">
    <property type="component" value="Unassembled WGS sequence"/>
</dbReference>
<accession>A0ABW4RC33</accession>
<feature type="domain" description="Glucose-methanol-choline oxidoreductase C-terminal" evidence="1">
    <location>
        <begin position="5"/>
        <end position="57"/>
    </location>
</feature>
<protein>
    <submittedName>
        <fullName evidence="2">GMC oxidoreductase</fullName>
    </submittedName>
</protein>
<evidence type="ECO:0000259" key="1">
    <source>
        <dbReference type="Pfam" id="PF05199"/>
    </source>
</evidence>